<dbReference type="EMBL" id="JBHSEK010000005">
    <property type="protein sequence ID" value="MFC4490114.1"/>
    <property type="molecule type" value="Genomic_DNA"/>
</dbReference>
<gene>
    <name evidence="1" type="ORF">ACFO0R_10820</name>
</gene>
<accession>A0ABV8ZRI6</accession>
<evidence type="ECO:0000313" key="1">
    <source>
        <dbReference type="EMBL" id="MFC4490114.1"/>
    </source>
</evidence>
<proteinExistence type="predicted"/>
<dbReference type="Proteomes" id="UP001595999">
    <property type="component" value="Unassembled WGS sequence"/>
</dbReference>
<dbReference type="RefSeq" id="WP_231465703.1">
    <property type="nucleotide sequence ID" value="NZ_JAJOHW010000267.1"/>
</dbReference>
<sequence>MARRQLLAPFGFELRPSRLWLALVTLAAAALTLTVARYLPPAWLALSAPAAWLSWRALRADGWRDAARFRRLEVDGLGRLTLWREAALPARVLDDCFVTPWLTVLNVTLDGQRRSLMLWPDSAPADGRRQLRAYLLWFQTADKTDSTETK</sequence>
<comment type="caution">
    <text evidence="1">The sequence shown here is derived from an EMBL/GenBank/DDBJ whole genome shotgun (WGS) entry which is preliminary data.</text>
</comment>
<dbReference type="Pfam" id="PF07254">
    <property type="entry name" value="Cpta_toxin"/>
    <property type="match status" value="1"/>
</dbReference>
<organism evidence="1 2">
    <name type="scientific">Chromobacterium aquaticum</name>
    <dbReference type="NCBI Taxonomy" id="467180"/>
    <lineage>
        <taxon>Bacteria</taxon>
        <taxon>Pseudomonadati</taxon>
        <taxon>Pseudomonadota</taxon>
        <taxon>Betaproteobacteria</taxon>
        <taxon>Neisseriales</taxon>
        <taxon>Chromobacteriaceae</taxon>
        <taxon>Chromobacterium</taxon>
    </lineage>
</organism>
<reference evidence="2" key="1">
    <citation type="journal article" date="2019" name="Int. J. Syst. Evol. Microbiol.">
        <title>The Global Catalogue of Microorganisms (GCM) 10K type strain sequencing project: providing services to taxonomists for standard genome sequencing and annotation.</title>
        <authorList>
            <consortium name="The Broad Institute Genomics Platform"/>
            <consortium name="The Broad Institute Genome Sequencing Center for Infectious Disease"/>
            <person name="Wu L."/>
            <person name="Ma J."/>
        </authorList>
    </citation>
    <scope>NUCLEOTIDE SEQUENCE [LARGE SCALE GENOMIC DNA]</scope>
    <source>
        <strain evidence="2">CGMCC 4.7608</strain>
    </source>
</reference>
<name>A0ABV8ZRI6_9NEIS</name>
<protein>
    <submittedName>
        <fullName evidence="1">Protein YgfX</fullName>
    </submittedName>
</protein>
<evidence type="ECO:0000313" key="2">
    <source>
        <dbReference type="Proteomes" id="UP001595999"/>
    </source>
</evidence>
<dbReference type="InterPro" id="IPR009883">
    <property type="entry name" value="YgfX"/>
</dbReference>
<keyword evidence="2" id="KW-1185">Reference proteome</keyword>